<dbReference type="Proteomes" id="UP000294933">
    <property type="component" value="Unassembled WGS sequence"/>
</dbReference>
<organism evidence="9 10">
    <name type="scientific">Rickenella mellea</name>
    <dbReference type="NCBI Taxonomy" id="50990"/>
    <lineage>
        <taxon>Eukaryota</taxon>
        <taxon>Fungi</taxon>
        <taxon>Dikarya</taxon>
        <taxon>Basidiomycota</taxon>
        <taxon>Agaricomycotina</taxon>
        <taxon>Agaricomycetes</taxon>
        <taxon>Hymenochaetales</taxon>
        <taxon>Rickenellaceae</taxon>
        <taxon>Rickenella</taxon>
    </lineage>
</organism>
<gene>
    <name evidence="9" type="ORF">BD410DRAFT_835225</name>
</gene>
<dbReference type="GO" id="GO:0005694">
    <property type="term" value="C:chromosome"/>
    <property type="evidence" value="ECO:0007669"/>
    <property type="project" value="TreeGrafter"/>
</dbReference>
<dbReference type="SMART" id="SM00487">
    <property type="entry name" value="DEXDc"/>
    <property type="match status" value="1"/>
</dbReference>
<keyword evidence="9" id="KW-0378">Hydrolase</keyword>
<reference evidence="9 10" key="1">
    <citation type="submission" date="2018-06" db="EMBL/GenBank/DDBJ databases">
        <title>A transcriptomic atlas of mushroom development highlights an independent origin of complex multicellularity.</title>
        <authorList>
            <consortium name="DOE Joint Genome Institute"/>
            <person name="Krizsan K."/>
            <person name="Almasi E."/>
            <person name="Merenyi Z."/>
            <person name="Sahu N."/>
            <person name="Viragh M."/>
            <person name="Koszo T."/>
            <person name="Mondo S."/>
            <person name="Kiss B."/>
            <person name="Balint B."/>
            <person name="Kues U."/>
            <person name="Barry K."/>
            <person name="Hegedus J.C."/>
            <person name="Henrissat B."/>
            <person name="Johnson J."/>
            <person name="Lipzen A."/>
            <person name="Ohm R."/>
            <person name="Nagy I."/>
            <person name="Pangilinan J."/>
            <person name="Yan J."/>
            <person name="Xiong Y."/>
            <person name="Grigoriev I.V."/>
            <person name="Hibbett D.S."/>
            <person name="Nagy L.G."/>
        </authorList>
    </citation>
    <scope>NUCLEOTIDE SEQUENCE [LARGE SCALE GENOMIC DNA]</scope>
    <source>
        <strain evidence="9 10">SZMC22713</strain>
    </source>
</reference>
<keyword evidence="2" id="KW-0547">Nucleotide-binding</keyword>
<proteinExistence type="inferred from homology"/>
<dbReference type="GO" id="GO:0003676">
    <property type="term" value="F:nucleic acid binding"/>
    <property type="evidence" value="ECO:0007669"/>
    <property type="project" value="InterPro"/>
</dbReference>
<dbReference type="GO" id="GO:0009378">
    <property type="term" value="F:four-way junction helicase activity"/>
    <property type="evidence" value="ECO:0007669"/>
    <property type="project" value="TreeGrafter"/>
</dbReference>
<dbReference type="InterPro" id="IPR011545">
    <property type="entry name" value="DEAD/DEAH_box_helicase_dom"/>
</dbReference>
<evidence type="ECO:0000256" key="4">
    <source>
        <dbReference type="ARBA" id="ARBA00034617"/>
    </source>
</evidence>
<dbReference type="OrthoDB" id="10261556at2759"/>
<feature type="region of interest" description="Disordered" evidence="6">
    <location>
        <begin position="437"/>
        <end position="458"/>
    </location>
</feature>
<dbReference type="STRING" id="50990.A0A4Y7QKS7"/>
<evidence type="ECO:0000256" key="2">
    <source>
        <dbReference type="ARBA" id="ARBA00022741"/>
    </source>
</evidence>
<dbReference type="GO" id="GO:0000724">
    <property type="term" value="P:double-strand break repair via homologous recombination"/>
    <property type="evidence" value="ECO:0007669"/>
    <property type="project" value="TreeGrafter"/>
</dbReference>
<keyword evidence="10" id="KW-1185">Reference proteome</keyword>
<name>A0A4Y7QKS7_9AGAM</name>
<evidence type="ECO:0000256" key="1">
    <source>
        <dbReference type="ARBA" id="ARBA00005446"/>
    </source>
</evidence>
<dbReference type="GO" id="GO:0043138">
    <property type="term" value="F:3'-5' DNA helicase activity"/>
    <property type="evidence" value="ECO:0007669"/>
    <property type="project" value="UniProtKB-EC"/>
</dbReference>
<protein>
    <recommendedName>
        <fullName evidence="5">DNA 3'-5' helicase</fullName>
        <ecNumber evidence="5">5.6.2.4</ecNumber>
    </recommendedName>
</protein>
<dbReference type="SMART" id="SM00490">
    <property type="entry name" value="HELICc"/>
    <property type="match status" value="1"/>
</dbReference>
<dbReference type="InterPro" id="IPR001650">
    <property type="entry name" value="Helicase_C-like"/>
</dbReference>
<dbReference type="Gene3D" id="3.40.50.300">
    <property type="entry name" value="P-loop containing nucleotide triphosphate hydrolases"/>
    <property type="match status" value="2"/>
</dbReference>
<evidence type="ECO:0000256" key="3">
    <source>
        <dbReference type="ARBA" id="ARBA00022840"/>
    </source>
</evidence>
<sequence length="637" mass="71652">MPAVSKIKRYTTNDIIDVARLSRKCEEVTGKKPFHWQLKAATEILRGNDVVLDVGTGSGKTICFSLPLLLGVYDTALIISPLSALMIDQVANDPLRSVAVCQENMAKVGKEQMYKDIVNGKFCRVLVSPEIARSKEFGDAVLCKAKFNQILRVVVVDEAHCISEWGGSFRTDYADLGLVRGRLKADVPWLVASATLPSHVLDDIRTTLKISSSAAYVRMTNARPNVALSTRVMKFGEESKGDLRFTIPFGATKAEDIPIQLIYCNSRLDGEDIVDRLRFWLPSSIPQECIQFYHAKKGTKEKRSLEERLAKGEVRILVCTDAVGMGCDMRNIERVSLWGLPPSFCSLVQRAGRAARDFSKVGEAILIVTPAVKKSGLQDGEFEATIERVNEEREAENMNDDAVEEAVVEALQSEGIQVADGRQELIVEEGGVRREQAAEAENEVDVEHEASKKKKKKKRAECNSREARYLSKFASTTHCLRAVWDEFFDNRVKVQLNYPLNTTYQPKPHTRCCNNCEPDKFPVEIITMDKVPGLRRGRKKEVDKLLVKMVRQSLEEWREGELLDKLYPNTTSITPDSIMSDTVVEQLSTAGRVTQKKELERTTRWVLAYADRDLSDIGRELLIRLADIYEAYDAEHL</sequence>
<dbReference type="InterPro" id="IPR014001">
    <property type="entry name" value="Helicase_ATP-bd"/>
</dbReference>
<evidence type="ECO:0000259" key="8">
    <source>
        <dbReference type="PROSITE" id="PS51194"/>
    </source>
</evidence>
<dbReference type="EC" id="5.6.2.4" evidence="5"/>
<evidence type="ECO:0000256" key="6">
    <source>
        <dbReference type="SAM" id="MobiDB-lite"/>
    </source>
</evidence>
<evidence type="ECO:0000313" key="9">
    <source>
        <dbReference type="EMBL" id="TDL27966.1"/>
    </source>
</evidence>
<dbReference type="PROSITE" id="PS51194">
    <property type="entry name" value="HELICASE_CTER"/>
    <property type="match status" value="1"/>
</dbReference>
<dbReference type="PANTHER" id="PTHR13710">
    <property type="entry name" value="DNA HELICASE RECQ FAMILY MEMBER"/>
    <property type="match status" value="1"/>
</dbReference>
<dbReference type="VEuPathDB" id="FungiDB:BD410DRAFT_835225"/>
<evidence type="ECO:0000256" key="5">
    <source>
        <dbReference type="ARBA" id="ARBA00034808"/>
    </source>
</evidence>
<evidence type="ECO:0000313" key="10">
    <source>
        <dbReference type="Proteomes" id="UP000294933"/>
    </source>
</evidence>
<comment type="catalytic activity">
    <reaction evidence="4">
        <text>Couples ATP hydrolysis with the unwinding of duplex DNA by translocating in the 3'-5' direction.</text>
        <dbReference type="EC" id="5.6.2.4"/>
    </reaction>
</comment>
<dbReference type="GO" id="GO:0016787">
    <property type="term" value="F:hydrolase activity"/>
    <property type="evidence" value="ECO:0007669"/>
    <property type="project" value="UniProtKB-KW"/>
</dbReference>
<dbReference type="GO" id="GO:0005524">
    <property type="term" value="F:ATP binding"/>
    <property type="evidence" value="ECO:0007669"/>
    <property type="project" value="UniProtKB-KW"/>
</dbReference>
<dbReference type="GO" id="GO:0005634">
    <property type="term" value="C:nucleus"/>
    <property type="evidence" value="ECO:0007669"/>
    <property type="project" value="TreeGrafter"/>
</dbReference>
<feature type="domain" description="Helicase ATP-binding" evidence="7">
    <location>
        <begin position="41"/>
        <end position="214"/>
    </location>
</feature>
<keyword evidence="3" id="KW-0067">ATP-binding</keyword>
<dbReference type="SUPFAM" id="SSF52540">
    <property type="entry name" value="P-loop containing nucleoside triphosphate hydrolases"/>
    <property type="match status" value="1"/>
</dbReference>
<comment type="similarity">
    <text evidence="1">Belongs to the helicase family. RecQ subfamily.</text>
</comment>
<feature type="domain" description="Helicase C-terminal" evidence="8">
    <location>
        <begin position="251"/>
        <end position="415"/>
    </location>
</feature>
<dbReference type="InterPro" id="IPR027417">
    <property type="entry name" value="P-loop_NTPase"/>
</dbReference>
<dbReference type="Pfam" id="PF00270">
    <property type="entry name" value="DEAD"/>
    <property type="match status" value="1"/>
</dbReference>
<dbReference type="AlphaFoldDB" id="A0A4Y7QKS7"/>
<dbReference type="Pfam" id="PF00271">
    <property type="entry name" value="Helicase_C"/>
    <property type="match status" value="1"/>
</dbReference>
<dbReference type="PANTHER" id="PTHR13710:SF108">
    <property type="entry name" value="ATP-DEPENDENT DNA HELICASE Q4"/>
    <property type="match status" value="1"/>
</dbReference>
<dbReference type="GO" id="GO:0005737">
    <property type="term" value="C:cytoplasm"/>
    <property type="evidence" value="ECO:0007669"/>
    <property type="project" value="TreeGrafter"/>
</dbReference>
<accession>A0A4Y7QKS7</accession>
<dbReference type="EMBL" id="ML170158">
    <property type="protein sequence ID" value="TDL27966.1"/>
    <property type="molecule type" value="Genomic_DNA"/>
</dbReference>
<dbReference type="PROSITE" id="PS51192">
    <property type="entry name" value="HELICASE_ATP_BIND_1"/>
    <property type="match status" value="1"/>
</dbReference>
<evidence type="ECO:0000259" key="7">
    <source>
        <dbReference type="PROSITE" id="PS51192"/>
    </source>
</evidence>